<dbReference type="Proteomes" id="UP000827892">
    <property type="component" value="Chromosome IV"/>
</dbReference>
<keyword evidence="1" id="KW-0812">Transmembrane</keyword>
<evidence type="ECO:0000256" key="1">
    <source>
        <dbReference type="SAM" id="Phobius"/>
    </source>
</evidence>
<evidence type="ECO:0008006" key="4">
    <source>
        <dbReference type="Google" id="ProtNLM"/>
    </source>
</evidence>
<sequence length="221" mass="25568">MPIALSKLPWDLQGLILKEMKSYHDIFMISLCSQKVKSVIRSVNWNEPALEYLLLGTKFQVKIGEKHDLQNLIICNQVKKFNRSSKQKLFIGDVKLRCGIFGYSNEELLECFDAREIERINDGRKALFVVTFYELLREAMAASMNDFRSSWFTFTGFQRSIIFMVAPLGSLIAIWPTWFFIMIVVSIISRGLERCDTLQAQISNISAPPNKKAFRRNIELQ</sequence>
<dbReference type="AlphaFoldDB" id="A0AAE9A973"/>
<protein>
    <recommendedName>
        <fullName evidence="4">F-box domain-containing protein</fullName>
    </recommendedName>
</protein>
<reference evidence="2 3" key="1">
    <citation type="submission" date="2022-05" db="EMBL/GenBank/DDBJ databases">
        <title>Chromosome-level reference genomes for two strains of Caenorhabditis briggsae: an improved platform for comparative genomics.</title>
        <authorList>
            <person name="Stevens L."/>
            <person name="Andersen E.C."/>
        </authorList>
    </citation>
    <scope>NUCLEOTIDE SEQUENCE [LARGE SCALE GENOMIC DNA]</scope>
    <source>
        <strain evidence="2">QX1410_ONT</strain>
        <tissue evidence="2">Whole-organism</tissue>
    </source>
</reference>
<accession>A0AAE9A973</accession>
<dbReference type="EMBL" id="CP090894">
    <property type="protein sequence ID" value="ULT94073.1"/>
    <property type="molecule type" value="Genomic_DNA"/>
</dbReference>
<name>A0AAE9A973_CAEBR</name>
<keyword evidence="1" id="KW-0472">Membrane</keyword>
<organism evidence="2 3">
    <name type="scientific">Caenorhabditis briggsae</name>
    <dbReference type="NCBI Taxonomy" id="6238"/>
    <lineage>
        <taxon>Eukaryota</taxon>
        <taxon>Metazoa</taxon>
        <taxon>Ecdysozoa</taxon>
        <taxon>Nematoda</taxon>
        <taxon>Chromadorea</taxon>
        <taxon>Rhabditida</taxon>
        <taxon>Rhabditina</taxon>
        <taxon>Rhabditomorpha</taxon>
        <taxon>Rhabditoidea</taxon>
        <taxon>Rhabditidae</taxon>
        <taxon>Peloderinae</taxon>
        <taxon>Caenorhabditis</taxon>
    </lineage>
</organism>
<feature type="transmembrane region" description="Helical" evidence="1">
    <location>
        <begin position="161"/>
        <end position="188"/>
    </location>
</feature>
<keyword evidence="1" id="KW-1133">Transmembrane helix</keyword>
<gene>
    <name evidence="2" type="ORF">L3Y34_003508</name>
</gene>
<evidence type="ECO:0000313" key="2">
    <source>
        <dbReference type="EMBL" id="ULT94073.1"/>
    </source>
</evidence>
<proteinExistence type="predicted"/>
<evidence type="ECO:0000313" key="3">
    <source>
        <dbReference type="Proteomes" id="UP000827892"/>
    </source>
</evidence>